<dbReference type="PANTHER" id="PTHR47282">
    <property type="entry name" value="PGC-1 AND ERR-INDUCED REGULATOR IN MUSCLE PROTEIN 1"/>
    <property type="match status" value="1"/>
</dbReference>
<dbReference type="AlphaFoldDB" id="A0A7L4KS24"/>
<evidence type="ECO:0000256" key="1">
    <source>
        <dbReference type="SAM" id="MobiDB-lite"/>
    </source>
</evidence>
<feature type="region of interest" description="Disordered" evidence="1">
    <location>
        <begin position="41"/>
        <end position="404"/>
    </location>
</feature>
<dbReference type="GO" id="GO:0005634">
    <property type="term" value="C:nucleus"/>
    <property type="evidence" value="ECO:0007669"/>
    <property type="project" value="TreeGrafter"/>
</dbReference>
<dbReference type="PANTHER" id="PTHR47282:SF1">
    <property type="entry name" value="PGC-1 AND ERR-INDUCED REGULATOR IN MUSCLE PROTEIN 1"/>
    <property type="match status" value="1"/>
</dbReference>
<feature type="compositionally biased region" description="Low complexity" evidence="1">
    <location>
        <begin position="389"/>
        <end position="404"/>
    </location>
</feature>
<feature type="compositionally biased region" description="Low complexity" evidence="1">
    <location>
        <begin position="289"/>
        <end position="303"/>
    </location>
</feature>
<feature type="region of interest" description="Disordered" evidence="1">
    <location>
        <begin position="522"/>
        <end position="555"/>
    </location>
</feature>
<dbReference type="GO" id="GO:0005737">
    <property type="term" value="C:cytoplasm"/>
    <property type="evidence" value="ECO:0007669"/>
    <property type="project" value="TreeGrafter"/>
</dbReference>
<feature type="compositionally biased region" description="Low complexity" evidence="1">
    <location>
        <begin position="252"/>
        <end position="266"/>
    </location>
</feature>
<proteinExistence type="predicted"/>
<reference evidence="2 3" key="1">
    <citation type="submission" date="2019-09" db="EMBL/GenBank/DDBJ databases">
        <title>Bird 10,000 Genomes (B10K) Project - Family phase.</title>
        <authorList>
            <person name="Zhang G."/>
        </authorList>
    </citation>
    <scope>NUCLEOTIDE SEQUENCE [LARGE SCALE GENOMIC DNA]</scope>
    <source>
        <strain evidence="2">B10K-OTA-212792</strain>
        <tissue evidence="2">Blood</tissue>
    </source>
</reference>
<feature type="compositionally biased region" description="Basic residues" evidence="1">
    <location>
        <begin position="522"/>
        <end position="535"/>
    </location>
</feature>
<feature type="compositionally biased region" description="Pro residues" evidence="1">
    <location>
        <begin position="220"/>
        <end position="233"/>
    </location>
</feature>
<sequence>MDNFEYSIQLNDREWAEFFQASEECSLAPASLATAEEQCLSDIEQGDASGRDCPSSTGGPIAARAGSEPAPGTGSPAPRGVAGGTALRRPERGHLSLPELLSGSEDEAEPGSVGTFLCDSDKPRCPVPAAMPSAQRRQPPRPPTAAPAGGTAPSSPGQDTAVAAAAAAEKGAAGGSQAMEPPGPPEQGQDAGEGQARGSAVVAQAGGSAGKSRASAAPSEPGPRGPAGDPPSPSLGTVPRVAQEEEMAGTEPSSPGGSPSVVRPKVPAQPRKSRRQRGASATEGDRDPAGAAAPGAAGTGKAPPGSPMSPRKGRGKDKAAKGALVRLGSEEAAESKRSVPGPGVDGGDPGTAPPKQRGTEPGAQSPGKSKATKHPKAGQAGGLGVRDSVPVGPGDGAAAAPGDAPAIEIPRIPAAEIPRIPAIEIPCEPAAGIPTIPAAGITWEAAAEIPREMSTLCFADGASAKSNSLDVTWPEMYDYLFCDSQEEEELGSSLEGQKSPLQREISWPELYEYFFNEPEGKRKKGKAKERKRKKFSSLDRAGLGKEAPSSAPGKDTVVIPVPDVYEHFFPERARNRMGWRGIFSMAPASEVKKAVGALKSLLQRQIHLGGGQAPTSQALVPRRSGEKLALVPLGGAQLWPEDADTALALRGAAEDPQVLSHKDMCLVFCAFASWAVKTSDLQAPDAWKTMFLASFGTLSAIRYFRRQVREGQPRT</sequence>
<evidence type="ECO:0000313" key="3">
    <source>
        <dbReference type="Proteomes" id="UP000576729"/>
    </source>
</evidence>
<dbReference type="Proteomes" id="UP000576729">
    <property type="component" value="Unassembled WGS sequence"/>
</dbReference>
<accession>A0A7L4KS24</accession>
<keyword evidence="3" id="KW-1185">Reference proteome</keyword>
<protein>
    <submittedName>
        <fullName evidence="2">PERM1 protein</fullName>
    </submittedName>
</protein>
<feature type="compositionally biased region" description="Low complexity" evidence="1">
    <location>
        <begin position="128"/>
        <end position="137"/>
    </location>
</feature>
<comment type="caution">
    <text evidence="2">The sequence shown here is derived from an EMBL/GenBank/DDBJ whole genome shotgun (WGS) entry which is preliminary data.</text>
</comment>
<dbReference type="EMBL" id="VWPU01004875">
    <property type="protein sequence ID" value="NXY55656.1"/>
    <property type="molecule type" value="Genomic_DNA"/>
</dbReference>
<name>A0A7L4KS24_9CORV</name>
<dbReference type="InterPro" id="IPR043442">
    <property type="entry name" value="Perm1"/>
</dbReference>
<dbReference type="GO" id="GO:0014850">
    <property type="term" value="P:response to muscle activity"/>
    <property type="evidence" value="ECO:0007669"/>
    <property type="project" value="TreeGrafter"/>
</dbReference>
<gene>
    <name evidence="2" type="primary">Perm1</name>
    <name evidence="2" type="ORF">CALWIL_R08720</name>
</gene>
<feature type="non-terminal residue" evidence="2">
    <location>
        <position position="1"/>
    </location>
</feature>
<feature type="compositionally biased region" description="Low complexity" evidence="1">
    <location>
        <begin position="146"/>
        <end position="178"/>
    </location>
</feature>
<evidence type="ECO:0000313" key="2">
    <source>
        <dbReference type="EMBL" id="NXY55656.1"/>
    </source>
</evidence>
<feature type="compositionally biased region" description="Low complexity" evidence="1">
    <location>
        <begin position="194"/>
        <end position="217"/>
    </location>
</feature>
<organism evidence="2 3">
    <name type="scientific">Callaeas wilsoni</name>
    <name type="common">North Island kokako</name>
    <dbReference type="NCBI Taxonomy" id="1347786"/>
    <lineage>
        <taxon>Eukaryota</taxon>
        <taxon>Metazoa</taxon>
        <taxon>Chordata</taxon>
        <taxon>Craniata</taxon>
        <taxon>Vertebrata</taxon>
        <taxon>Euteleostomi</taxon>
        <taxon>Archelosauria</taxon>
        <taxon>Archosauria</taxon>
        <taxon>Dinosauria</taxon>
        <taxon>Saurischia</taxon>
        <taxon>Theropoda</taxon>
        <taxon>Coelurosauria</taxon>
        <taxon>Aves</taxon>
        <taxon>Neognathae</taxon>
        <taxon>Neoaves</taxon>
        <taxon>Telluraves</taxon>
        <taxon>Australaves</taxon>
        <taxon>Passeriformes</taxon>
        <taxon>Corvoidea</taxon>
        <taxon>Callaeidae</taxon>
        <taxon>Callaeas</taxon>
    </lineage>
</organism>
<feature type="non-terminal residue" evidence="2">
    <location>
        <position position="715"/>
    </location>
</feature>
<dbReference type="GO" id="GO:0006355">
    <property type="term" value="P:regulation of DNA-templated transcription"/>
    <property type="evidence" value="ECO:0007669"/>
    <property type="project" value="InterPro"/>
</dbReference>